<evidence type="ECO:0000313" key="2">
    <source>
        <dbReference type="EMBL" id="GAD89172.1"/>
    </source>
</evidence>
<feature type="domain" description="Restriction endonuclease type II NgoFVII C-terminal B3-like DNA-binding" evidence="1">
    <location>
        <begin position="73"/>
        <end position="185"/>
    </location>
</feature>
<gene>
    <name evidence="2" type="ORF">VHA01S_016_00290</name>
</gene>
<reference evidence="2 3" key="1">
    <citation type="submission" date="2013-10" db="EMBL/GenBank/DDBJ databases">
        <authorList>
            <person name="Ichikawa N."/>
            <person name="Kimura A."/>
            <person name="Ohji S."/>
            <person name="Hosoyama A."/>
            <person name="Fujita N."/>
        </authorList>
    </citation>
    <scope>NUCLEOTIDE SEQUENCE [LARGE SCALE GENOMIC DNA]</scope>
    <source>
        <strain evidence="2 3">NBRC 102217</strain>
    </source>
</reference>
<dbReference type="eggNOG" id="ENOG502Z8SA">
    <property type="taxonomic scope" value="Bacteria"/>
</dbReference>
<keyword evidence="3" id="KW-1185">Reference proteome</keyword>
<comment type="caution">
    <text evidence="2">The sequence shown here is derived from an EMBL/GenBank/DDBJ whole genome shotgun (WGS) entry which is preliminary data.</text>
</comment>
<dbReference type="AlphaFoldDB" id="V5FJP7"/>
<protein>
    <recommendedName>
        <fullName evidence="1">Restriction endonuclease type II NgoFVII C-terminal B3-like DNA-binding domain-containing protein</fullName>
    </recommendedName>
</protein>
<name>V5FJP7_9VIBR</name>
<sequence length="198" mass="22673">MNSEIQEESELFSEFEIIEPDIAGQSDNKLIKQIEDKLNVGDFQQYLPSLDVDLNLCHSREEFVVLPLYSMARGKNVPERSGLNQWNARGRSRHPDEVYIPIPMAVHKKNPSFFPERDDPFDLVLPNGEVLCAKVCQQGRKALMSDPNRALGNWILRDLLNLQKYELLTLTQLIKAGFDSVKVAKIGELFYLYPNIPL</sequence>
<dbReference type="RefSeq" id="WP_023403543.1">
    <property type="nucleotide sequence ID" value="NZ_BAUJ01000016.1"/>
</dbReference>
<dbReference type="InterPro" id="IPR048923">
    <property type="entry name" value="RE_NgoFVII_C"/>
</dbReference>
<dbReference type="Proteomes" id="UP000017800">
    <property type="component" value="Unassembled WGS sequence"/>
</dbReference>
<reference evidence="2 3" key="2">
    <citation type="submission" date="2013-11" db="EMBL/GenBank/DDBJ databases">
        <title>Whole genome shotgun sequence of Vibrio halioticoli NBRC 102217.</title>
        <authorList>
            <person name="Isaki S."/>
            <person name="Kimura A."/>
            <person name="Ohji S."/>
            <person name="Hosoyama A."/>
            <person name="Fujita N."/>
            <person name="Hashimoto M."/>
            <person name="Hosoyama Y."/>
            <person name="Yamazoe A."/>
        </authorList>
    </citation>
    <scope>NUCLEOTIDE SEQUENCE [LARGE SCALE GENOMIC DNA]</scope>
    <source>
        <strain evidence="2 3">NBRC 102217</strain>
    </source>
</reference>
<dbReference type="EMBL" id="BAUJ01000016">
    <property type="protein sequence ID" value="GAD89172.1"/>
    <property type="molecule type" value="Genomic_DNA"/>
</dbReference>
<dbReference type="OrthoDB" id="1296974at2"/>
<accession>V5FJP7</accession>
<proteinExistence type="predicted"/>
<evidence type="ECO:0000259" key="1">
    <source>
        <dbReference type="Pfam" id="PF20731"/>
    </source>
</evidence>
<organism evidence="2 3">
    <name type="scientific">Vibrio halioticoli NBRC 102217</name>
    <dbReference type="NCBI Taxonomy" id="1219072"/>
    <lineage>
        <taxon>Bacteria</taxon>
        <taxon>Pseudomonadati</taxon>
        <taxon>Pseudomonadota</taxon>
        <taxon>Gammaproteobacteria</taxon>
        <taxon>Vibrionales</taxon>
        <taxon>Vibrionaceae</taxon>
        <taxon>Vibrio</taxon>
    </lineage>
</organism>
<dbReference type="Pfam" id="PF20731">
    <property type="entry name" value="RE_NgoFVII_C"/>
    <property type="match status" value="1"/>
</dbReference>
<evidence type="ECO:0000313" key="3">
    <source>
        <dbReference type="Proteomes" id="UP000017800"/>
    </source>
</evidence>